<dbReference type="OrthoDB" id="5807155at2759"/>
<name>A0A183FPQ5_HELPZ</name>
<gene>
    <name evidence="2" type="ORF">HPBE_LOCUS9627</name>
</gene>
<evidence type="ECO:0000313" key="2">
    <source>
        <dbReference type="EMBL" id="VDO81604.1"/>
    </source>
</evidence>
<reference evidence="2 3" key="1">
    <citation type="submission" date="2018-11" db="EMBL/GenBank/DDBJ databases">
        <authorList>
            <consortium name="Pathogen Informatics"/>
        </authorList>
    </citation>
    <scope>NUCLEOTIDE SEQUENCE [LARGE SCALE GENOMIC DNA]</scope>
</reference>
<reference evidence="4" key="2">
    <citation type="submission" date="2019-09" db="UniProtKB">
        <authorList>
            <consortium name="WormBaseParasite"/>
        </authorList>
    </citation>
    <scope>IDENTIFICATION</scope>
</reference>
<feature type="compositionally biased region" description="Basic and acidic residues" evidence="1">
    <location>
        <begin position="153"/>
        <end position="170"/>
    </location>
</feature>
<feature type="region of interest" description="Disordered" evidence="1">
    <location>
        <begin position="153"/>
        <end position="235"/>
    </location>
</feature>
<dbReference type="EMBL" id="UZAH01026498">
    <property type="protein sequence ID" value="VDO81604.1"/>
    <property type="molecule type" value="Genomic_DNA"/>
</dbReference>
<dbReference type="Proteomes" id="UP000050761">
    <property type="component" value="Unassembled WGS sequence"/>
</dbReference>
<sequence>MEDDEDIKIVYESCDNEEWRAARELLKNQYKIAIETGMPIKSEMPEDGNGLTMRHDGSLSSSIPPLKKPTTFTKELPPKLRRRRFLEYGTTTDVNQDMDPLFVKMELIDVLDGDGDSSSVELLQEDSDSTVSDGTVLREPCDRAAFRTRFSERDDLSEPVHEKDLAERNVRNGVSAFSETSRSRSTKQAQSSKSVASSFLRGVDGLRIDDPDSSQPRSPLPISHDEVTSSSDVTKPLEGDMMLFGEIVTVDKAGPARSPFLPFPSQGVFALDCASLIAHLPFGYGLHLGIERKIGSDSRPIGVMTEVGRKERTPQTASTSRRSETTRKRSFAASTSSALRARGLPRYKPAPRKYDFTRWLDSNGDLVLHKISDVATGQVSGPLGCTYDSALDTFVFTRHDSDYVSFCISRNLVSTGKVDVTSKRINQGIRTESFMEHGDVLFLVLSAVCSNQSNMYCFYYKPSTVTNSSPKEVRKVPG</sequence>
<evidence type="ECO:0000256" key="1">
    <source>
        <dbReference type="SAM" id="MobiDB-lite"/>
    </source>
</evidence>
<keyword evidence="3" id="KW-1185">Reference proteome</keyword>
<organism evidence="3 4">
    <name type="scientific">Heligmosomoides polygyrus</name>
    <name type="common">Parasitic roundworm</name>
    <dbReference type="NCBI Taxonomy" id="6339"/>
    <lineage>
        <taxon>Eukaryota</taxon>
        <taxon>Metazoa</taxon>
        <taxon>Ecdysozoa</taxon>
        <taxon>Nematoda</taxon>
        <taxon>Chromadorea</taxon>
        <taxon>Rhabditida</taxon>
        <taxon>Rhabditina</taxon>
        <taxon>Rhabditomorpha</taxon>
        <taxon>Strongyloidea</taxon>
        <taxon>Heligmosomidae</taxon>
        <taxon>Heligmosomoides</taxon>
    </lineage>
</organism>
<accession>A0A3P7ZBV2</accession>
<proteinExistence type="predicted"/>
<evidence type="ECO:0000313" key="4">
    <source>
        <dbReference type="WBParaSite" id="HPBE_0000962601-mRNA-1"/>
    </source>
</evidence>
<evidence type="ECO:0000313" key="3">
    <source>
        <dbReference type="Proteomes" id="UP000050761"/>
    </source>
</evidence>
<dbReference type="WBParaSite" id="HPBE_0000962601-mRNA-1">
    <property type="protein sequence ID" value="HPBE_0000962601-mRNA-1"/>
    <property type="gene ID" value="HPBE_0000962601"/>
</dbReference>
<feature type="compositionally biased region" description="Low complexity" evidence="1">
    <location>
        <begin position="186"/>
        <end position="198"/>
    </location>
</feature>
<feature type="region of interest" description="Disordered" evidence="1">
    <location>
        <begin position="116"/>
        <end position="136"/>
    </location>
</feature>
<protein>
    <submittedName>
        <fullName evidence="4">Tub domain-containing protein</fullName>
    </submittedName>
</protein>
<dbReference type="AlphaFoldDB" id="A0A183FPQ5"/>
<accession>A0A183FPQ5</accession>
<feature type="region of interest" description="Disordered" evidence="1">
    <location>
        <begin position="306"/>
        <end position="337"/>
    </location>
</feature>